<dbReference type="EMBL" id="CP035088">
    <property type="protein sequence ID" value="QBZ90402.1"/>
    <property type="molecule type" value="Genomic_DNA"/>
</dbReference>
<accession>A0A4P7PJ59</accession>
<dbReference type="PANTHER" id="PTHR11091">
    <property type="entry name" value="OXIDOREDUCTASE-RELATED"/>
    <property type="match status" value="1"/>
</dbReference>
<dbReference type="PANTHER" id="PTHR11091:SF0">
    <property type="entry name" value="MALATE DEHYDROGENASE"/>
    <property type="match status" value="1"/>
</dbReference>
<protein>
    <submittedName>
        <fullName evidence="3">Ldh family oxidoreductase</fullName>
    </submittedName>
</protein>
<dbReference type="RefSeq" id="WP_135845926.1">
    <property type="nucleotide sequence ID" value="NZ_CP035088.1"/>
</dbReference>
<dbReference type="EMBL" id="CP123771">
    <property type="protein sequence ID" value="WGO91357.1"/>
    <property type="molecule type" value="Genomic_DNA"/>
</dbReference>
<reference evidence="4" key="4">
    <citation type="submission" date="2023-04" db="EMBL/GenBank/DDBJ databases">
        <authorList>
            <person name="Charles T.C."/>
            <person name="Cheng J."/>
            <person name="Lynch M."/>
            <person name="Van Dyk A."/>
        </authorList>
    </citation>
    <scope>NUCLEOTIDE SEQUENCE</scope>
    <source>
        <strain evidence="4">YsS1</strain>
    </source>
</reference>
<dbReference type="Gene3D" id="3.30.1370.60">
    <property type="entry name" value="Hypothetical oxidoreductase yiak, domain 2"/>
    <property type="match status" value="1"/>
</dbReference>
<name>A0A4P7PJ59_9PSED</name>
<reference evidence="3" key="3">
    <citation type="submission" date="2019-01" db="EMBL/GenBank/DDBJ databases">
        <authorList>
            <person name="Zhang L."/>
        </authorList>
    </citation>
    <scope>NUCLEOTIDE SEQUENCE</scope>
    <source>
        <strain evidence="3">11K1</strain>
    </source>
</reference>
<evidence type="ECO:0000256" key="2">
    <source>
        <dbReference type="ARBA" id="ARBA00023002"/>
    </source>
</evidence>
<dbReference type="Pfam" id="PF02615">
    <property type="entry name" value="Ldh_2"/>
    <property type="match status" value="1"/>
</dbReference>
<evidence type="ECO:0000313" key="3">
    <source>
        <dbReference type="EMBL" id="QBZ90402.1"/>
    </source>
</evidence>
<sequence length="361" mass="37265">MDFFCIAANELHGFTVAALKAAGFTASQAQKAAPVLLHADLNGHDTHGIANLVNVYIAGARSGEINLAATGQWISDQGACATLDADGGLGLLAGQQAMERAIDKARDFGIGCVVVRNSSHFGAAGFYASMALEHGMIGMAMTNLGREPVAHPLGSMAPLMGTNPISLAAPVAAMPAPFLLDMSTTVCASGKIKQAIRRQQTIPTGWLHDAEGREVSDPGAYLDGSAMLPMLGGAYAEQGGHKGLGLGMMVEILCGVLSGAQTGADFGNPGRNSIGHFFLALSPEAFGAGEGFRSSMDRLLQYITQAPVHPAFDPLSYPGAPDLGVRTERLAQGIPVDAALLEQLDSIAGQLGISRITRTAA</sequence>
<dbReference type="InterPro" id="IPR043144">
    <property type="entry name" value="Mal/L-sulf/L-lact_DH-like_ah"/>
</dbReference>
<evidence type="ECO:0000313" key="4">
    <source>
        <dbReference type="EMBL" id="WGO91357.1"/>
    </source>
</evidence>
<evidence type="ECO:0000313" key="6">
    <source>
        <dbReference type="Proteomes" id="UP001227386"/>
    </source>
</evidence>
<keyword evidence="2" id="KW-0560">Oxidoreductase</keyword>
<evidence type="ECO:0000313" key="5">
    <source>
        <dbReference type="Proteomes" id="UP000296468"/>
    </source>
</evidence>
<dbReference type="AlphaFoldDB" id="A0A4P7PJ59"/>
<reference evidence="3 5" key="2">
    <citation type="journal article" date="2019" name="Front. Microbiol.">
        <title>In silico and Genetic Analyses of Cyclic Lipopeptide Synthetic Gene Clusters in Pseudomonas sp. 11K1.</title>
        <authorList>
            <person name="Zhao H."/>
            <person name="Liu Y.P."/>
            <person name="Zhang L.Q."/>
        </authorList>
    </citation>
    <scope>NUCLEOTIDE SEQUENCE [LARGE SCALE GENOMIC DNA]</scope>
    <source>
        <strain evidence="3 5">11K1</strain>
    </source>
</reference>
<dbReference type="InterPro" id="IPR036111">
    <property type="entry name" value="Mal/L-sulfo/L-lacto_DH-like_sf"/>
</dbReference>
<dbReference type="SUPFAM" id="SSF89733">
    <property type="entry name" value="L-sulfolactate dehydrogenase-like"/>
    <property type="match status" value="1"/>
</dbReference>
<dbReference type="InterPro" id="IPR043143">
    <property type="entry name" value="Mal/L-sulf/L-lact_DH-like_NADP"/>
</dbReference>
<dbReference type="Proteomes" id="UP000296468">
    <property type="component" value="Chromosome"/>
</dbReference>
<dbReference type="Proteomes" id="UP001227386">
    <property type="component" value="Chromosome"/>
</dbReference>
<dbReference type="OrthoDB" id="9769447at2"/>
<comment type="similarity">
    <text evidence="1">Belongs to the LDH2/MDH2 oxidoreductase family.</text>
</comment>
<organism evidence="3 5">
    <name type="scientific">Pseudomonas viciae</name>
    <dbReference type="NCBI Taxonomy" id="2505979"/>
    <lineage>
        <taxon>Bacteria</taxon>
        <taxon>Pseudomonadati</taxon>
        <taxon>Pseudomonadota</taxon>
        <taxon>Gammaproteobacteria</taxon>
        <taxon>Pseudomonadales</taxon>
        <taxon>Pseudomonadaceae</taxon>
        <taxon>Pseudomonas</taxon>
    </lineage>
</organism>
<proteinExistence type="inferred from homology"/>
<dbReference type="Gene3D" id="1.10.1530.10">
    <property type="match status" value="1"/>
</dbReference>
<evidence type="ECO:0000256" key="1">
    <source>
        <dbReference type="ARBA" id="ARBA00006056"/>
    </source>
</evidence>
<reference evidence="4 6" key="1">
    <citation type="journal article" date="2012" name="Appl. Soil Ecol.">
        <title>Isolation and characterization of new plant growth-promoting bacterial endophytes.</title>
        <authorList>
            <person name="Rashid S."/>
            <person name="Charles T.C."/>
            <person name="Glick B.R."/>
        </authorList>
    </citation>
    <scope>NUCLEOTIDE SEQUENCE [LARGE SCALE GENOMIC DNA]</scope>
    <source>
        <strain evidence="4 6">YsS1</strain>
    </source>
</reference>
<dbReference type="KEGG" id="pvk:EPZ47_17340"/>
<dbReference type="GO" id="GO:0016491">
    <property type="term" value="F:oxidoreductase activity"/>
    <property type="evidence" value="ECO:0007669"/>
    <property type="project" value="UniProtKB-KW"/>
</dbReference>
<gene>
    <name evidence="3" type="ORF">EPZ47_17340</name>
    <name evidence="4" type="ORF">QCD61_16705</name>
</gene>
<dbReference type="InterPro" id="IPR003767">
    <property type="entry name" value="Malate/L-lactate_DH-like"/>
</dbReference>
<keyword evidence="6" id="KW-1185">Reference proteome</keyword>